<dbReference type="Gene3D" id="3.40.640.10">
    <property type="entry name" value="Type I PLP-dependent aspartate aminotransferase-like (Major domain)"/>
    <property type="match status" value="1"/>
</dbReference>
<dbReference type="InterPro" id="IPR036388">
    <property type="entry name" value="WH-like_DNA-bd_sf"/>
</dbReference>
<protein>
    <submittedName>
        <fullName evidence="7">Putative Transcriptional regulator with HTH domain and aminotransferase domain</fullName>
    </submittedName>
</protein>
<comment type="similarity">
    <text evidence="1">In the C-terminal section; belongs to the class-I pyridoxal-phosphate-dependent aminotransferase family.</text>
</comment>
<dbReference type="PANTHER" id="PTHR46577">
    <property type="entry name" value="HTH-TYPE TRANSCRIPTIONAL REGULATORY PROTEIN GABR"/>
    <property type="match status" value="1"/>
</dbReference>
<dbReference type="InterPro" id="IPR036390">
    <property type="entry name" value="WH_DNA-bd_sf"/>
</dbReference>
<proteinExistence type="inferred from homology"/>
<keyword evidence="7" id="KW-0808">Transferase</keyword>
<dbReference type="Pfam" id="PF00155">
    <property type="entry name" value="Aminotran_1_2"/>
    <property type="match status" value="1"/>
</dbReference>
<dbReference type="InterPro" id="IPR015424">
    <property type="entry name" value="PyrdxlP-dep_Trfase"/>
</dbReference>
<keyword evidence="7" id="KW-0032">Aminotransferase</keyword>
<evidence type="ECO:0000313" key="8">
    <source>
        <dbReference type="Proteomes" id="UP000239735"/>
    </source>
</evidence>
<dbReference type="SMART" id="SM00345">
    <property type="entry name" value="HTH_GNTR"/>
    <property type="match status" value="1"/>
</dbReference>
<keyword evidence="5" id="KW-0804">Transcription</keyword>
<dbReference type="GO" id="GO:0008483">
    <property type="term" value="F:transaminase activity"/>
    <property type="evidence" value="ECO:0007669"/>
    <property type="project" value="UniProtKB-KW"/>
</dbReference>
<evidence type="ECO:0000256" key="1">
    <source>
        <dbReference type="ARBA" id="ARBA00005384"/>
    </source>
</evidence>
<accession>A0A2N9LC41</accession>
<feature type="domain" description="HTH gntR-type" evidence="6">
    <location>
        <begin position="47"/>
        <end position="115"/>
    </location>
</feature>
<evidence type="ECO:0000256" key="2">
    <source>
        <dbReference type="ARBA" id="ARBA00022898"/>
    </source>
</evidence>
<name>A0A2N9LC41_9BACT</name>
<dbReference type="GO" id="GO:0030170">
    <property type="term" value="F:pyridoxal phosphate binding"/>
    <property type="evidence" value="ECO:0007669"/>
    <property type="project" value="InterPro"/>
</dbReference>
<keyword evidence="4" id="KW-0238">DNA-binding</keyword>
<evidence type="ECO:0000259" key="6">
    <source>
        <dbReference type="PROSITE" id="PS50949"/>
    </source>
</evidence>
<dbReference type="InterPro" id="IPR000524">
    <property type="entry name" value="Tscrpt_reg_HTH_GntR"/>
</dbReference>
<dbReference type="OrthoDB" id="9799482at2"/>
<evidence type="ECO:0000256" key="5">
    <source>
        <dbReference type="ARBA" id="ARBA00023163"/>
    </source>
</evidence>
<evidence type="ECO:0000313" key="7">
    <source>
        <dbReference type="EMBL" id="SPE20811.1"/>
    </source>
</evidence>
<keyword evidence="2" id="KW-0663">Pyridoxal phosphate</keyword>
<dbReference type="PROSITE" id="PS50949">
    <property type="entry name" value="HTH_GNTR"/>
    <property type="match status" value="1"/>
</dbReference>
<dbReference type="InterPro" id="IPR015421">
    <property type="entry name" value="PyrdxlP-dep_Trfase_major"/>
</dbReference>
<gene>
    <name evidence="7" type="ORF">SBA5_30016</name>
</gene>
<reference evidence="8" key="1">
    <citation type="submission" date="2018-02" db="EMBL/GenBank/DDBJ databases">
        <authorList>
            <person name="Hausmann B."/>
        </authorList>
    </citation>
    <scope>NUCLEOTIDE SEQUENCE [LARGE SCALE GENOMIC DNA]</scope>
    <source>
        <strain evidence="8">Peat soil MAG SbA5</strain>
    </source>
</reference>
<dbReference type="GO" id="GO:0003700">
    <property type="term" value="F:DNA-binding transcription factor activity"/>
    <property type="evidence" value="ECO:0007669"/>
    <property type="project" value="InterPro"/>
</dbReference>
<keyword evidence="3" id="KW-0805">Transcription regulation</keyword>
<sequence>MMLADLWDCQAFSAFFSLSMDNNYSTILIMQWIDLGIRENCFRKSGGPRYEQLASWIERLIRERNVMPGERLPTVRELSRTLSVSATTVASAFLLLEQRKIISAEVGRGTFVSKSLHGDASVGSDGDAMHSRGQLVSPSPAVAWRRRTLMALSSRLRATFPSTIDCSTGRPDPALLPFSVIQRAWNRTMPKVAAGDLQYTGPEPIAPLREHLVKRLSNDGVPVRGQDLLICNSAQQAFTLTMEILASQFRREQITIAVEEPAYPTMLDTLERYGFQMIGLAMDEFGVVPESLGAALRAGAHSVFFTPRAQNPTGASWSVERRIELADVLAVHPRVLILEDDQFAEVAGTHPGSLLADPRLESNVVYVRSFSKSVAPDLRIAAIAARPPLIDRFFEAKSLSDGWTSRLIQNVLSNVFADDEFEPSLKEARTAYEMRRHNASQAANRFLIPAGGSTWVGMDGVNIWVHLPPGRDAREVIELAAASGLQLAEGEPFYLAQGHHNVLRLNAGSVSPDMATRAGNILGKCCVVSTKIRGPIYV</sequence>
<dbReference type="EMBL" id="OKRB01000086">
    <property type="protein sequence ID" value="SPE20811.1"/>
    <property type="molecule type" value="Genomic_DNA"/>
</dbReference>
<dbReference type="CDD" id="cd07377">
    <property type="entry name" value="WHTH_GntR"/>
    <property type="match status" value="1"/>
</dbReference>
<dbReference type="InterPro" id="IPR004839">
    <property type="entry name" value="Aminotransferase_I/II_large"/>
</dbReference>
<dbReference type="Proteomes" id="UP000239735">
    <property type="component" value="Unassembled WGS sequence"/>
</dbReference>
<evidence type="ECO:0000256" key="3">
    <source>
        <dbReference type="ARBA" id="ARBA00023015"/>
    </source>
</evidence>
<dbReference type="SUPFAM" id="SSF46785">
    <property type="entry name" value="Winged helix' DNA-binding domain"/>
    <property type="match status" value="1"/>
</dbReference>
<organism evidence="7 8">
    <name type="scientific">Candidatus Sulfuritelmatomonas gaucii</name>
    <dbReference type="NCBI Taxonomy" id="2043161"/>
    <lineage>
        <taxon>Bacteria</taxon>
        <taxon>Pseudomonadati</taxon>
        <taxon>Acidobacteriota</taxon>
        <taxon>Terriglobia</taxon>
        <taxon>Terriglobales</taxon>
        <taxon>Acidobacteriaceae</taxon>
        <taxon>Candidatus Sulfuritelmatomonas</taxon>
    </lineage>
</organism>
<evidence type="ECO:0000256" key="4">
    <source>
        <dbReference type="ARBA" id="ARBA00023125"/>
    </source>
</evidence>
<dbReference type="PANTHER" id="PTHR46577:SF1">
    <property type="entry name" value="HTH-TYPE TRANSCRIPTIONAL REGULATORY PROTEIN GABR"/>
    <property type="match status" value="1"/>
</dbReference>
<dbReference type="Pfam" id="PF00392">
    <property type="entry name" value="GntR"/>
    <property type="match status" value="1"/>
</dbReference>
<dbReference type="InterPro" id="IPR051446">
    <property type="entry name" value="HTH_trans_reg/aminotransferase"/>
</dbReference>
<dbReference type="CDD" id="cd00609">
    <property type="entry name" value="AAT_like"/>
    <property type="match status" value="1"/>
</dbReference>
<dbReference type="SUPFAM" id="SSF53383">
    <property type="entry name" value="PLP-dependent transferases"/>
    <property type="match status" value="1"/>
</dbReference>
<dbReference type="Gene3D" id="1.10.10.10">
    <property type="entry name" value="Winged helix-like DNA-binding domain superfamily/Winged helix DNA-binding domain"/>
    <property type="match status" value="1"/>
</dbReference>
<dbReference type="GO" id="GO:0003677">
    <property type="term" value="F:DNA binding"/>
    <property type="evidence" value="ECO:0007669"/>
    <property type="project" value="UniProtKB-KW"/>
</dbReference>
<dbReference type="AlphaFoldDB" id="A0A2N9LC41"/>